<evidence type="ECO:0000313" key="3">
    <source>
        <dbReference type="Proteomes" id="UP000184191"/>
    </source>
</evidence>
<keyword evidence="3" id="KW-1185">Reference proteome</keyword>
<feature type="transmembrane region" description="Helical" evidence="1">
    <location>
        <begin position="102"/>
        <end position="121"/>
    </location>
</feature>
<gene>
    <name evidence="2" type="ORF">SAMN05444414_11772</name>
</gene>
<protein>
    <recommendedName>
        <fullName evidence="4">Polyketide cyclase / dehydrase and lipid transport</fullName>
    </recommendedName>
</protein>
<dbReference type="InterPro" id="IPR023393">
    <property type="entry name" value="START-like_dom_sf"/>
</dbReference>
<evidence type="ECO:0000313" key="2">
    <source>
        <dbReference type="EMBL" id="SHL52900.1"/>
    </source>
</evidence>
<feature type="transmembrane region" description="Helical" evidence="1">
    <location>
        <begin position="46"/>
        <end position="66"/>
    </location>
</feature>
<dbReference type="Gene3D" id="3.30.530.20">
    <property type="match status" value="1"/>
</dbReference>
<dbReference type="RefSeq" id="WP_073199099.1">
    <property type="nucleotide sequence ID" value="NZ_FRBN01000017.1"/>
</dbReference>
<keyword evidence="1" id="KW-0812">Transmembrane</keyword>
<evidence type="ECO:0000256" key="1">
    <source>
        <dbReference type="SAM" id="Phobius"/>
    </source>
</evidence>
<dbReference type="OrthoDB" id="7737700at2"/>
<keyword evidence="1" id="KW-0472">Membrane</keyword>
<sequence>MFARIARQYRRFLFGSLLISLFMGVTVLSGVVDWPAGMSRPVIGTLTWAIVLILIIGIPIVVLSLLLPGLLPLIELWLITILVLCLVDPLVRPVITGFGLPGWSYCILLGAAFLVVERSLYGPWLANLWRRDMKAHSATLTAPGTPEEIWRKLYPDAAHSESFFWPGASFPPAPDGSDADMLMRLPRHHAAKDAFFELHIKEARPPDHFLYEVRPLPGCEDPRQRIEVKITPLDETQSRVTYTQQFLDLSFGKRLFLYLHNDFRDTLASLRARLSGRKDRSIQGSQMLKA</sequence>
<feature type="transmembrane region" description="Helical" evidence="1">
    <location>
        <begin position="12"/>
        <end position="34"/>
    </location>
</feature>
<dbReference type="Proteomes" id="UP000184191">
    <property type="component" value="Unassembled WGS sequence"/>
</dbReference>
<organism evidence="2 3">
    <name type="scientific">Roseovarius marisflavi</name>
    <dbReference type="NCBI Taxonomy" id="1054996"/>
    <lineage>
        <taxon>Bacteria</taxon>
        <taxon>Pseudomonadati</taxon>
        <taxon>Pseudomonadota</taxon>
        <taxon>Alphaproteobacteria</taxon>
        <taxon>Rhodobacterales</taxon>
        <taxon>Roseobacteraceae</taxon>
        <taxon>Roseovarius</taxon>
    </lineage>
</organism>
<feature type="transmembrane region" description="Helical" evidence="1">
    <location>
        <begin position="73"/>
        <end position="90"/>
    </location>
</feature>
<proteinExistence type="predicted"/>
<dbReference type="EMBL" id="FRBN01000017">
    <property type="protein sequence ID" value="SHL52900.1"/>
    <property type="molecule type" value="Genomic_DNA"/>
</dbReference>
<evidence type="ECO:0008006" key="4">
    <source>
        <dbReference type="Google" id="ProtNLM"/>
    </source>
</evidence>
<reference evidence="3" key="1">
    <citation type="submission" date="2016-11" db="EMBL/GenBank/DDBJ databases">
        <authorList>
            <person name="Varghese N."/>
            <person name="Submissions S."/>
        </authorList>
    </citation>
    <scope>NUCLEOTIDE SEQUENCE [LARGE SCALE GENOMIC DNA]</scope>
    <source>
        <strain evidence="3">DSM 29327</strain>
    </source>
</reference>
<dbReference type="SUPFAM" id="SSF55961">
    <property type="entry name" value="Bet v1-like"/>
    <property type="match status" value="1"/>
</dbReference>
<keyword evidence="1" id="KW-1133">Transmembrane helix</keyword>
<accession>A0A1M7BD16</accession>
<name>A0A1M7BD16_9RHOB</name>
<dbReference type="AlphaFoldDB" id="A0A1M7BD16"/>